<gene>
    <name evidence="3" type="primary">LOC111138813</name>
</gene>
<evidence type="ECO:0000313" key="3">
    <source>
        <dbReference type="RefSeq" id="XP_022346424.1"/>
    </source>
</evidence>
<protein>
    <submittedName>
        <fullName evidence="3">Collagen alpha-2(I) chain-like</fullName>
    </submittedName>
</protein>
<reference evidence="3" key="1">
    <citation type="submission" date="2025-08" db="UniProtKB">
        <authorList>
            <consortium name="RefSeq"/>
        </authorList>
    </citation>
    <scope>IDENTIFICATION</scope>
    <source>
        <tissue evidence="3">Blood</tissue>
    </source>
</reference>
<dbReference type="RefSeq" id="XP_022346424.1">
    <property type="nucleotide sequence ID" value="XM_022490716.1"/>
</dbReference>
<feature type="compositionally biased region" description="Low complexity" evidence="1">
    <location>
        <begin position="1"/>
        <end position="19"/>
    </location>
</feature>
<proteinExistence type="predicted"/>
<evidence type="ECO:0000256" key="1">
    <source>
        <dbReference type="SAM" id="MobiDB-lite"/>
    </source>
</evidence>
<organism evidence="2 3">
    <name type="scientific">Enhydra lutris kenyoni</name>
    <name type="common">northern sea otter</name>
    <dbReference type="NCBI Taxonomy" id="391180"/>
    <lineage>
        <taxon>Eukaryota</taxon>
        <taxon>Metazoa</taxon>
        <taxon>Chordata</taxon>
        <taxon>Craniata</taxon>
        <taxon>Vertebrata</taxon>
        <taxon>Euteleostomi</taxon>
        <taxon>Mammalia</taxon>
        <taxon>Eutheria</taxon>
        <taxon>Laurasiatheria</taxon>
        <taxon>Carnivora</taxon>
        <taxon>Caniformia</taxon>
        <taxon>Musteloidea</taxon>
        <taxon>Mustelidae</taxon>
        <taxon>Lutrinae</taxon>
        <taxon>Enhydra</taxon>
    </lineage>
</organism>
<dbReference type="Proteomes" id="UP000248482">
    <property type="component" value="Unplaced"/>
</dbReference>
<feature type="compositionally biased region" description="Gly residues" evidence="1">
    <location>
        <begin position="36"/>
        <end position="45"/>
    </location>
</feature>
<name>A0A2Y9IGX3_ENHLU</name>
<dbReference type="AlphaFoldDB" id="A0A2Y9IGX3"/>
<accession>A0A2Y9IGX3</accession>
<keyword evidence="2" id="KW-1185">Reference proteome</keyword>
<dbReference type="GeneID" id="111138813"/>
<evidence type="ECO:0000313" key="2">
    <source>
        <dbReference type="Proteomes" id="UP000248482"/>
    </source>
</evidence>
<feature type="region of interest" description="Disordered" evidence="1">
    <location>
        <begin position="1"/>
        <end position="131"/>
    </location>
</feature>
<dbReference type="KEGG" id="elk:111138813"/>
<feature type="compositionally biased region" description="Basic and acidic residues" evidence="1">
    <location>
        <begin position="89"/>
        <end position="101"/>
    </location>
</feature>
<sequence length="226" mass="23948">MGIDAGSRGAARSRGWGSSQERRAGAGGHLRSRGCGPSGVRGGFAAGARAGPGDAGPQGKGTDDSCPRRTPAADRSTPGGRGPLSRPGNRPERGVGKDRAQRRVKGGFKPSVSSATASASLGRAGAEGPPGNYEIKPYEPEPQFFRLNSRADSWSSLLGLPWRGKELMSVGCWRQCAHAGSLHWELVPFQGRGRPSQTPFHLQRGKVSSREELTMWPDRAVLLEEP</sequence>